<dbReference type="InterPro" id="IPR001611">
    <property type="entry name" value="Leu-rich_rpt"/>
</dbReference>
<evidence type="ECO:0000259" key="5">
    <source>
        <dbReference type="Pfam" id="PF08263"/>
    </source>
</evidence>
<accession>A0ABR2ABS7</accession>
<feature type="domain" description="Leucine-rich repeat-containing N-terminal plant-type" evidence="5">
    <location>
        <begin position="29"/>
        <end position="68"/>
    </location>
</feature>
<keyword evidence="3" id="KW-0677">Repeat</keyword>
<feature type="chain" id="PRO_5045870078" description="Leucine-rich repeat-containing N-terminal plant-type domain-containing protein" evidence="4">
    <location>
        <begin position="25"/>
        <end position="520"/>
    </location>
</feature>
<dbReference type="PRINTS" id="PR00019">
    <property type="entry name" value="LEURICHRPT"/>
</dbReference>
<evidence type="ECO:0000256" key="1">
    <source>
        <dbReference type="ARBA" id="ARBA00004479"/>
    </source>
</evidence>
<name>A0ABR2ABS7_9ROSI</name>
<dbReference type="Proteomes" id="UP001472677">
    <property type="component" value="Unassembled WGS sequence"/>
</dbReference>
<gene>
    <name evidence="6" type="ORF">V6N12_046866</name>
</gene>
<comment type="caution">
    <text evidence="6">The sequence shown here is derived from an EMBL/GenBank/DDBJ whole genome shotgun (WGS) entry which is preliminary data.</text>
</comment>
<protein>
    <recommendedName>
        <fullName evidence="5">Leucine-rich repeat-containing N-terminal plant-type domain-containing protein</fullName>
    </recommendedName>
</protein>
<feature type="signal peptide" evidence="4">
    <location>
        <begin position="1"/>
        <end position="24"/>
    </location>
</feature>
<evidence type="ECO:0000256" key="4">
    <source>
        <dbReference type="SAM" id="SignalP"/>
    </source>
</evidence>
<evidence type="ECO:0000256" key="2">
    <source>
        <dbReference type="ARBA" id="ARBA00022614"/>
    </source>
</evidence>
<keyword evidence="2" id="KW-0433">Leucine-rich repeat</keyword>
<evidence type="ECO:0000313" key="6">
    <source>
        <dbReference type="EMBL" id="KAK8490337.1"/>
    </source>
</evidence>
<proteinExistence type="predicted"/>
<dbReference type="InterPro" id="IPR013210">
    <property type="entry name" value="LRR_N_plant-typ"/>
</dbReference>
<dbReference type="PANTHER" id="PTHR48006">
    <property type="entry name" value="LEUCINE-RICH REPEAT-CONTAINING PROTEIN DDB_G0281931-RELATED"/>
    <property type="match status" value="1"/>
</dbReference>
<dbReference type="InterPro" id="IPR032675">
    <property type="entry name" value="LRR_dom_sf"/>
</dbReference>
<comment type="subcellular location">
    <subcellularLocation>
        <location evidence="1">Membrane</location>
        <topology evidence="1">Single-pass type I membrane protein</topology>
    </subcellularLocation>
</comment>
<dbReference type="Pfam" id="PF08263">
    <property type="entry name" value="LRRNT_2"/>
    <property type="match status" value="1"/>
</dbReference>
<dbReference type="Pfam" id="PF13855">
    <property type="entry name" value="LRR_8"/>
    <property type="match status" value="2"/>
</dbReference>
<dbReference type="InterPro" id="IPR051824">
    <property type="entry name" value="LRR_Rcpt-Like_S/T_Kinase"/>
</dbReference>
<dbReference type="SUPFAM" id="SSF52058">
    <property type="entry name" value="L domain-like"/>
    <property type="match status" value="2"/>
</dbReference>
<keyword evidence="4" id="KW-0732">Signal</keyword>
<dbReference type="Gene3D" id="3.80.10.10">
    <property type="entry name" value="Ribonuclease Inhibitor"/>
    <property type="match status" value="5"/>
</dbReference>
<keyword evidence="7" id="KW-1185">Reference proteome</keyword>
<organism evidence="6 7">
    <name type="scientific">Hibiscus sabdariffa</name>
    <name type="common">roselle</name>
    <dbReference type="NCBI Taxonomy" id="183260"/>
    <lineage>
        <taxon>Eukaryota</taxon>
        <taxon>Viridiplantae</taxon>
        <taxon>Streptophyta</taxon>
        <taxon>Embryophyta</taxon>
        <taxon>Tracheophyta</taxon>
        <taxon>Spermatophyta</taxon>
        <taxon>Magnoliopsida</taxon>
        <taxon>eudicotyledons</taxon>
        <taxon>Gunneridae</taxon>
        <taxon>Pentapetalae</taxon>
        <taxon>rosids</taxon>
        <taxon>malvids</taxon>
        <taxon>Malvales</taxon>
        <taxon>Malvaceae</taxon>
        <taxon>Malvoideae</taxon>
        <taxon>Hibiscus</taxon>
    </lineage>
</organism>
<evidence type="ECO:0000256" key="3">
    <source>
        <dbReference type="ARBA" id="ARBA00022737"/>
    </source>
</evidence>
<sequence length="520" mass="58452">MMESKWVWFIIIGVMLSVLEDSLTDACLKHERVALLHLKPFFNHFNYLYKWDEEKGWDCCRWEGVECNTTTTTTTTGRLIRLSLNSTRGYNMGDWYLNASLFHPFKGLNSLNLSYNSIAGFLENQGIEKLSRLDNLETLDLSYNSWRNNTLFHMGALSSLKTLNFRGNLVEGNLLHIQEAFSSVKTLSLQGQLSDPDNELVKVGNGNFLPYLSPKVQLKAISGTFPVWSLENNTKLQELVLKGNSFRGHLSFSSAPNFDLSLMDMSDNKLQGQIPSNNMFNFSTFEMLFLSKNAFEGNIPPCLNGMKDLSFLDLSNNHLSGRVPQELIMNSSFSILRLSNNNLCGNVVPAILKANKLRNLYLDGNNFSGEMPNVDVSTFRFPTSLQEIDLSNNKLYGKLPRWIGNISYLERLALSNNNFEGCIPMEFCNLNTLEFLQLSQNNLSGSIPSCFNPPNIEHVHLHGNRLSGPLSFALYNSSSLVTLDLGGNNLTGTIPKWIGTLSSLSVLFLRANHLQGRIPI</sequence>
<dbReference type="EMBL" id="JBBPBM010000864">
    <property type="protein sequence ID" value="KAK8490337.1"/>
    <property type="molecule type" value="Genomic_DNA"/>
</dbReference>
<reference evidence="6 7" key="1">
    <citation type="journal article" date="2024" name="G3 (Bethesda)">
        <title>Genome assembly of Hibiscus sabdariffa L. provides insights into metabolisms of medicinal natural products.</title>
        <authorList>
            <person name="Kim T."/>
        </authorList>
    </citation>
    <scope>NUCLEOTIDE SEQUENCE [LARGE SCALE GENOMIC DNA]</scope>
    <source>
        <strain evidence="6">TK-2024</strain>
        <tissue evidence="6">Old leaves</tissue>
    </source>
</reference>
<dbReference type="Pfam" id="PF00560">
    <property type="entry name" value="LRR_1"/>
    <property type="match status" value="2"/>
</dbReference>
<evidence type="ECO:0000313" key="7">
    <source>
        <dbReference type="Proteomes" id="UP001472677"/>
    </source>
</evidence>